<dbReference type="Proteomes" id="UP001261624">
    <property type="component" value="Unassembled WGS sequence"/>
</dbReference>
<dbReference type="EMBL" id="JAVRHM010000008">
    <property type="protein sequence ID" value="MDT0689920.1"/>
    <property type="molecule type" value="Genomic_DNA"/>
</dbReference>
<protein>
    <submittedName>
        <fullName evidence="1">Uncharacterized protein</fullName>
    </submittedName>
</protein>
<comment type="caution">
    <text evidence="1">The sequence shown here is derived from an EMBL/GenBank/DDBJ whole genome shotgun (WGS) entry which is preliminary data.</text>
</comment>
<proteinExistence type="predicted"/>
<evidence type="ECO:0000313" key="1">
    <source>
        <dbReference type="EMBL" id="MDT0689920.1"/>
    </source>
</evidence>
<dbReference type="RefSeq" id="WP_311683918.1">
    <property type="nucleotide sequence ID" value="NZ_JAVRHM010000008.1"/>
</dbReference>
<reference evidence="1 2" key="1">
    <citation type="submission" date="2023-09" db="EMBL/GenBank/DDBJ databases">
        <authorList>
            <person name="Rey-Velasco X."/>
        </authorList>
    </citation>
    <scope>NUCLEOTIDE SEQUENCE [LARGE SCALE GENOMIC DNA]</scope>
    <source>
        <strain evidence="1 2">F188</strain>
    </source>
</reference>
<sequence>MVSKAFFGKLFARNAAIPAPSAGGREMERQCADRLMKTAYPLEVGFKAD</sequence>
<name>A0ABU3E1X1_9FLAO</name>
<organism evidence="1 2">
    <name type="scientific">Autumnicola patrickiae</name>
    <dbReference type="NCBI Taxonomy" id="3075591"/>
    <lineage>
        <taxon>Bacteria</taxon>
        <taxon>Pseudomonadati</taxon>
        <taxon>Bacteroidota</taxon>
        <taxon>Flavobacteriia</taxon>
        <taxon>Flavobacteriales</taxon>
        <taxon>Flavobacteriaceae</taxon>
        <taxon>Autumnicola</taxon>
    </lineage>
</organism>
<accession>A0ABU3E1X1</accession>
<gene>
    <name evidence="1" type="ORF">RM549_08995</name>
</gene>
<keyword evidence="2" id="KW-1185">Reference proteome</keyword>
<evidence type="ECO:0000313" key="2">
    <source>
        <dbReference type="Proteomes" id="UP001261624"/>
    </source>
</evidence>